<evidence type="ECO:0000259" key="3">
    <source>
        <dbReference type="Pfam" id="PF05347"/>
    </source>
</evidence>
<evidence type="ECO:0000256" key="1">
    <source>
        <dbReference type="SAM" id="Coils"/>
    </source>
</evidence>
<evidence type="ECO:0000256" key="2">
    <source>
        <dbReference type="SAM" id="MobiDB-lite"/>
    </source>
</evidence>
<accession>A0AAD6DXK7</accession>
<dbReference type="InterPro" id="IPR008011">
    <property type="entry name" value="Complex1_LYR_dom"/>
</dbReference>
<feature type="domain" description="Complex 1 LYR protein" evidence="3">
    <location>
        <begin position="16"/>
        <end position="71"/>
    </location>
</feature>
<name>A0AAD6DXK7_9EURO</name>
<gene>
    <name evidence="4" type="ORF">N7450_003144</name>
</gene>
<keyword evidence="5" id="KW-1185">Reference proteome</keyword>
<feature type="region of interest" description="Disordered" evidence="2">
    <location>
        <begin position="114"/>
        <end position="147"/>
    </location>
</feature>
<dbReference type="InterPro" id="IPR046896">
    <property type="entry name" value="Cup1-like_N"/>
</dbReference>
<evidence type="ECO:0000313" key="5">
    <source>
        <dbReference type="Proteomes" id="UP001216150"/>
    </source>
</evidence>
<dbReference type="Proteomes" id="UP001216150">
    <property type="component" value="Unassembled WGS sequence"/>
</dbReference>
<proteinExistence type="predicted"/>
<evidence type="ECO:0000313" key="4">
    <source>
        <dbReference type="EMBL" id="KAJ5596686.1"/>
    </source>
</evidence>
<sequence length="281" mass="32505">MSQNGKPEVIWGYIGLSLYRALLRQCSPSASDPWWLGETRILVKQRFRKYRGLDSPTQIANSLKAGYKTLDLLSSASNGSSRDARRLSDILEQTKVAKAQCAAQQKELKDLAAPQPLSAKRARKQESIRYEEKTRYRHPDTPSILARPKPVKGIRKVPYLVNARGLPFLRIKKPQPRNLSGVIRNKLERRWKRILRRDRLTIDKLFAEDEDNWDHLTNAQDSSTWSRHYKLALDEVNDQIRESDENAAEMARKMWNIVLKERLLAEEEQKKRYQDAGSVVG</sequence>
<protein>
    <submittedName>
        <fullName evidence="4">Complex 1 LYR protein</fullName>
    </submittedName>
</protein>
<dbReference type="Pfam" id="PF05347">
    <property type="entry name" value="Complex1_LYR"/>
    <property type="match status" value="1"/>
</dbReference>
<keyword evidence="1" id="KW-0175">Coiled coil</keyword>
<reference evidence="4 5" key="1">
    <citation type="journal article" date="2023" name="IMA Fungus">
        <title>Comparative genomic study of the Penicillium genus elucidates a diverse pangenome and 15 lateral gene transfer events.</title>
        <authorList>
            <person name="Petersen C."/>
            <person name="Sorensen T."/>
            <person name="Nielsen M.R."/>
            <person name="Sondergaard T.E."/>
            <person name="Sorensen J.L."/>
            <person name="Fitzpatrick D.A."/>
            <person name="Frisvad J.C."/>
            <person name="Nielsen K.L."/>
        </authorList>
    </citation>
    <scope>NUCLEOTIDE SEQUENCE [LARGE SCALE GENOMIC DNA]</scope>
    <source>
        <strain evidence="4 5">IBT 29057</strain>
    </source>
</reference>
<organism evidence="4 5">
    <name type="scientific">Penicillium hetheringtonii</name>
    <dbReference type="NCBI Taxonomy" id="911720"/>
    <lineage>
        <taxon>Eukaryota</taxon>
        <taxon>Fungi</taxon>
        <taxon>Dikarya</taxon>
        <taxon>Ascomycota</taxon>
        <taxon>Pezizomycotina</taxon>
        <taxon>Eurotiomycetes</taxon>
        <taxon>Eurotiomycetidae</taxon>
        <taxon>Eurotiales</taxon>
        <taxon>Aspergillaceae</taxon>
        <taxon>Penicillium</taxon>
    </lineage>
</organism>
<dbReference type="EMBL" id="JAQJAC010000002">
    <property type="protein sequence ID" value="KAJ5596686.1"/>
    <property type="molecule type" value="Genomic_DNA"/>
</dbReference>
<feature type="coiled-coil region" evidence="1">
    <location>
        <begin position="233"/>
        <end position="276"/>
    </location>
</feature>
<feature type="compositionally biased region" description="Basic and acidic residues" evidence="2">
    <location>
        <begin position="124"/>
        <end position="140"/>
    </location>
</feature>
<dbReference type="CDD" id="cd20273">
    <property type="entry name" value="Complex1_LYR_unchar"/>
    <property type="match status" value="1"/>
</dbReference>
<dbReference type="AlphaFoldDB" id="A0AAD6DXK7"/>
<comment type="caution">
    <text evidence="4">The sequence shown here is derived from an EMBL/GenBank/DDBJ whole genome shotgun (WGS) entry which is preliminary data.</text>
</comment>